<accession>A0A346AYJ4</accession>
<dbReference type="OrthoDB" id="1634128at2"/>
<sequence length="130" mass="14465">MKRIALLLIAAAVLLTGGAGAYNPYAPNPFDAMEQNSWEYQYVYDLTKDGLTDADLSKFSPSYPLTRFEMVPMVEAALRNRNQATEEQQKKIDRLAEAFADDLALAGVYPSQLAPSTGGQPFEWKKEDVQ</sequence>
<evidence type="ECO:0000256" key="1">
    <source>
        <dbReference type="SAM" id="SignalP"/>
    </source>
</evidence>
<dbReference type="EMBL" id="CP029462">
    <property type="protein sequence ID" value="AXL20937.1"/>
    <property type="molecule type" value="Genomic_DNA"/>
</dbReference>
<keyword evidence="4" id="KW-1185">Reference proteome</keyword>
<feature type="signal peptide" evidence="1">
    <location>
        <begin position="1"/>
        <end position="21"/>
    </location>
</feature>
<protein>
    <recommendedName>
        <fullName evidence="2">SLH domain-containing protein</fullName>
    </recommendedName>
</protein>
<evidence type="ECO:0000313" key="4">
    <source>
        <dbReference type="Proteomes" id="UP000254337"/>
    </source>
</evidence>
<dbReference type="InterPro" id="IPR001119">
    <property type="entry name" value="SLH_dom"/>
</dbReference>
<evidence type="ECO:0000313" key="3">
    <source>
        <dbReference type="EMBL" id="AXL20937.1"/>
    </source>
</evidence>
<feature type="chain" id="PRO_5017022923" description="SLH domain-containing protein" evidence="1">
    <location>
        <begin position="22"/>
        <end position="130"/>
    </location>
</feature>
<organism evidence="3 4">
    <name type="scientific">Megasphaera stantonii</name>
    <dbReference type="NCBI Taxonomy" id="2144175"/>
    <lineage>
        <taxon>Bacteria</taxon>
        <taxon>Bacillati</taxon>
        <taxon>Bacillota</taxon>
        <taxon>Negativicutes</taxon>
        <taxon>Veillonellales</taxon>
        <taxon>Veillonellaceae</taxon>
        <taxon>Megasphaera</taxon>
    </lineage>
</organism>
<proteinExistence type="predicted"/>
<feature type="domain" description="SLH" evidence="2">
    <location>
        <begin position="26"/>
        <end position="88"/>
    </location>
</feature>
<evidence type="ECO:0000259" key="2">
    <source>
        <dbReference type="PROSITE" id="PS51272"/>
    </source>
</evidence>
<reference evidence="3 4" key="1">
    <citation type="submission" date="2018-05" db="EMBL/GenBank/DDBJ databases">
        <title>Complete genome sequence of Megasphaera sp. AJH120T, isolated from the ceca of a chicken.</title>
        <authorList>
            <person name="Maki J."/>
            <person name="Looft T."/>
        </authorList>
    </citation>
    <scope>NUCLEOTIDE SEQUENCE [LARGE SCALE GENOMIC DNA]</scope>
    <source>
        <strain evidence="3 4">AJH120</strain>
    </source>
</reference>
<dbReference type="PROSITE" id="PS51272">
    <property type="entry name" value="SLH"/>
    <property type="match status" value="1"/>
</dbReference>
<name>A0A346AYJ4_9FIRM</name>
<dbReference type="AlphaFoldDB" id="A0A346AYJ4"/>
<dbReference type="Proteomes" id="UP000254337">
    <property type="component" value="Chromosome"/>
</dbReference>
<dbReference type="KEGG" id="meg:DKB62_04790"/>
<gene>
    <name evidence="3" type="ORF">DKB62_04790</name>
</gene>
<dbReference type="RefSeq" id="WP_107195242.1">
    <property type="nucleotide sequence ID" value="NZ_CP029462.1"/>
</dbReference>
<keyword evidence="1" id="KW-0732">Signal</keyword>